<protein>
    <submittedName>
        <fullName evidence="2">Uncharacterized protein</fullName>
    </submittedName>
</protein>
<sequence>MMCSQGAQLAGKTRAIRLFCCIHLTPHVCPPYVFLEAAMYDVCSAHGRNGRRFFPSFFFFFFFFFKFFENFRRSELSVLRLLHEDIIPLALRFSRPLSPHFPPFSGRVAHLRLGRRSTIELSTAQNRECARIHGR</sequence>
<dbReference type="RefSeq" id="XP_012214194.1">
    <property type="nucleotide sequence ID" value="XM_012358771.1"/>
</dbReference>
<evidence type="ECO:0000313" key="3">
    <source>
        <dbReference type="Proteomes" id="UP000001261"/>
    </source>
</evidence>
<evidence type="ECO:0000256" key="1">
    <source>
        <dbReference type="SAM" id="Phobius"/>
    </source>
</evidence>
<dbReference type="GeneID" id="24164133"/>
<evidence type="ECO:0000313" key="2">
    <source>
        <dbReference type="EMBL" id="KJF60413.1"/>
    </source>
</evidence>
<feature type="transmembrane region" description="Helical" evidence="1">
    <location>
        <begin position="53"/>
        <end position="71"/>
    </location>
</feature>
<dbReference type="EMBL" id="GG704912">
    <property type="protein sequence ID" value="KJF60413.1"/>
    <property type="molecule type" value="Genomic_DNA"/>
</dbReference>
<dbReference type="KEGG" id="cim:CIMG_12427"/>
<organism evidence="2 3">
    <name type="scientific">Coccidioides immitis (strain RS)</name>
    <name type="common">Valley fever fungus</name>
    <dbReference type="NCBI Taxonomy" id="246410"/>
    <lineage>
        <taxon>Eukaryota</taxon>
        <taxon>Fungi</taxon>
        <taxon>Dikarya</taxon>
        <taxon>Ascomycota</taxon>
        <taxon>Pezizomycotina</taxon>
        <taxon>Eurotiomycetes</taxon>
        <taxon>Eurotiomycetidae</taxon>
        <taxon>Onygenales</taxon>
        <taxon>Onygenaceae</taxon>
        <taxon>Coccidioides</taxon>
    </lineage>
</organism>
<dbReference type="Proteomes" id="UP000001261">
    <property type="component" value="Unassembled WGS sequence"/>
</dbReference>
<accession>A0A0D8JVV6</accession>
<dbReference type="AlphaFoldDB" id="A0A0D8JVV6"/>
<keyword evidence="1" id="KW-1133">Transmembrane helix</keyword>
<keyword evidence="1" id="KW-0812">Transmembrane</keyword>
<dbReference type="InParanoid" id="A0A0D8JVV6"/>
<reference evidence="3" key="1">
    <citation type="journal article" date="2009" name="Genome Res.">
        <title>Comparative genomic analyses of the human fungal pathogens Coccidioides and their relatives.</title>
        <authorList>
            <person name="Sharpton T.J."/>
            <person name="Stajich J.E."/>
            <person name="Rounsley S.D."/>
            <person name="Gardner M.J."/>
            <person name="Wortman J.R."/>
            <person name="Jordar V.S."/>
            <person name="Maiti R."/>
            <person name="Kodira C.D."/>
            <person name="Neafsey D.E."/>
            <person name="Zeng Q."/>
            <person name="Hung C.-Y."/>
            <person name="McMahan C."/>
            <person name="Muszewska A."/>
            <person name="Grynberg M."/>
            <person name="Mandel M.A."/>
            <person name="Kellner E.M."/>
            <person name="Barker B.M."/>
            <person name="Galgiani J.N."/>
            <person name="Orbach M.J."/>
            <person name="Kirkland T.N."/>
            <person name="Cole G.T."/>
            <person name="Henn M.R."/>
            <person name="Birren B.W."/>
            <person name="Taylor J.W."/>
        </authorList>
    </citation>
    <scope>NUCLEOTIDE SEQUENCE [LARGE SCALE GENOMIC DNA]</scope>
    <source>
        <strain evidence="3">RS</strain>
    </source>
</reference>
<proteinExistence type="predicted"/>
<keyword evidence="3" id="KW-1185">Reference proteome</keyword>
<dbReference type="VEuPathDB" id="FungiDB:CIMG_12427"/>
<keyword evidence="1" id="KW-0472">Membrane</keyword>
<name>A0A0D8JVV6_COCIM</name>
<gene>
    <name evidence="2" type="ORF">CIMG_12427</name>
</gene>
<reference evidence="3" key="2">
    <citation type="journal article" date="2010" name="Genome Res.">
        <title>Population genomic sequencing of Coccidioides fungi reveals recent hybridization and transposon control.</title>
        <authorList>
            <person name="Neafsey D.E."/>
            <person name="Barker B.M."/>
            <person name="Sharpton T.J."/>
            <person name="Stajich J.E."/>
            <person name="Park D.J."/>
            <person name="Whiston E."/>
            <person name="Hung C.-Y."/>
            <person name="McMahan C."/>
            <person name="White J."/>
            <person name="Sykes S."/>
            <person name="Heiman D."/>
            <person name="Young S."/>
            <person name="Zeng Q."/>
            <person name="Abouelleil A."/>
            <person name="Aftuck L."/>
            <person name="Bessette D."/>
            <person name="Brown A."/>
            <person name="FitzGerald M."/>
            <person name="Lui A."/>
            <person name="Macdonald J.P."/>
            <person name="Priest M."/>
            <person name="Orbach M.J."/>
            <person name="Galgiani J.N."/>
            <person name="Kirkland T.N."/>
            <person name="Cole G.T."/>
            <person name="Birren B.W."/>
            <person name="Henn M.R."/>
            <person name="Taylor J.W."/>
            <person name="Rounsley S.D."/>
        </authorList>
    </citation>
    <scope>GENOME REANNOTATION</scope>
    <source>
        <strain evidence="3">RS</strain>
    </source>
</reference>